<feature type="signal peptide" evidence="1">
    <location>
        <begin position="1"/>
        <end position="21"/>
    </location>
</feature>
<gene>
    <name evidence="2" type="ORF">Thpro_021029</name>
</gene>
<evidence type="ECO:0008006" key="4">
    <source>
        <dbReference type="Google" id="ProtNLM"/>
    </source>
</evidence>
<keyword evidence="3" id="KW-1185">Reference proteome</keyword>
<sequence length="135" mass="15781">MARALLTAALLAGGLVPAAHADRWDWHGPYRHFDHDGRWYHGDHDGRFGWWWIAGPGVWYFYSRPVWPYPRYYYEYPYEYPNPPVVVVPPSQPQAAPPPPQQYWYYCAGAKAYYPYVRSCPGGWRKVPVTPPAEH</sequence>
<dbReference type="Proteomes" id="UP000029273">
    <property type="component" value="Unassembled WGS sequence"/>
</dbReference>
<evidence type="ECO:0000256" key="1">
    <source>
        <dbReference type="SAM" id="SignalP"/>
    </source>
</evidence>
<reference evidence="2 3" key="1">
    <citation type="journal article" date="2014" name="Genome Announc.">
        <title>Draft Genome Sequence of the Iron-Oxidizing, Acidophilic, and Halotolerant 'Thiobacillus prosperus' Type Strain DSM 5130.</title>
        <authorList>
            <person name="Ossandon F.J."/>
            <person name="Cardenas J.P."/>
            <person name="Corbett M."/>
            <person name="Quatrini R."/>
            <person name="Holmes D.S."/>
            <person name="Watkin E."/>
        </authorList>
    </citation>
    <scope>NUCLEOTIDE SEQUENCE [LARGE SCALE GENOMIC DNA]</scope>
    <source>
        <strain evidence="2 3">DSM 5130</strain>
    </source>
</reference>
<dbReference type="AlphaFoldDB" id="A0A1A6C5Z0"/>
<keyword evidence="1" id="KW-0732">Signal</keyword>
<comment type="caution">
    <text evidence="2">The sequence shown here is derived from an EMBL/GenBank/DDBJ whole genome shotgun (WGS) entry which is preliminary data.</text>
</comment>
<evidence type="ECO:0000313" key="2">
    <source>
        <dbReference type="EMBL" id="OBS09979.1"/>
    </source>
</evidence>
<proteinExistence type="predicted"/>
<name>A0A1A6C5Z0_9GAMM</name>
<evidence type="ECO:0000313" key="3">
    <source>
        <dbReference type="Proteomes" id="UP000029273"/>
    </source>
</evidence>
<protein>
    <recommendedName>
        <fullName evidence="4">Lipoprotein</fullName>
    </recommendedName>
</protein>
<accession>A0A1A6C5Z0</accession>
<feature type="chain" id="PRO_5008509327" description="Lipoprotein" evidence="1">
    <location>
        <begin position="22"/>
        <end position="135"/>
    </location>
</feature>
<dbReference type="EMBL" id="JQSG02000002">
    <property type="protein sequence ID" value="OBS09979.1"/>
    <property type="molecule type" value="Genomic_DNA"/>
</dbReference>
<organism evidence="2 3">
    <name type="scientific">Acidihalobacter prosperus</name>
    <dbReference type="NCBI Taxonomy" id="160660"/>
    <lineage>
        <taxon>Bacteria</taxon>
        <taxon>Pseudomonadati</taxon>
        <taxon>Pseudomonadota</taxon>
        <taxon>Gammaproteobacteria</taxon>
        <taxon>Chromatiales</taxon>
        <taxon>Ectothiorhodospiraceae</taxon>
        <taxon>Acidihalobacter</taxon>
    </lineage>
</organism>